<name>A0A366JD96_9GAMM</name>
<dbReference type="OrthoDB" id="9810636at2"/>
<reference evidence="2 3" key="1">
    <citation type="submission" date="2018-06" db="EMBL/GenBank/DDBJ databases">
        <title>Genomic Encyclopedia of Type Strains, Phase III (KMG-III): the genomes of soil and plant-associated and newly described type strains.</title>
        <authorList>
            <person name="Whitman W."/>
        </authorList>
    </citation>
    <scope>NUCLEOTIDE SEQUENCE [LARGE SCALE GENOMIC DNA]</scope>
    <source>
        <strain evidence="2 3">CECT 7377</strain>
    </source>
</reference>
<keyword evidence="1" id="KW-0732">Signal</keyword>
<gene>
    <name evidence="2" type="ORF">DFP80_104177</name>
</gene>
<feature type="chain" id="PRO_5016745783" description="Zinc transport system substrate-binding protein" evidence="1">
    <location>
        <begin position="22"/>
        <end position="407"/>
    </location>
</feature>
<proteinExistence type="predicted"/>
<feature type="signal peptide" evidence="1">
    <location>
        <begin position="1"/>
        <end position="21"/>
    </location>
</feature>
<sequence>MITFLGRVSLLTISVALTACANYGHHDDSNLTSYRVFVADHDAARVTAFNLNAPQERWTFDTSGQSKLYSVADNSVIVAVQSDDDQVNFIQSGIHFHHHGDHNDIEIQDPKAIQKVIQGPRPFHVIEHNGSVSINFDKGGYATILDSHELTEGHIEETRVLQKHAHHGVVVPWGKEWLSSIAADKAEEGKAPPRIGLQAVNQEGISSGELHTCTGLHGEAFSGHYLAVGCKEGVLVAKKNYNGTQYTMLPYPSNFPKGEMAGTFHGAKSFQVFLSSYGSNSLAIIDPTESPYMQLVELPFRKVDFILDPVKIQNGYVLTENGQIHRVNLLTGKIEASASVTQPYSMDGHWNDPRPRLAMAGDEIIMTDPNAGLIRRISTKDFSEVGTIDIGGSPYNITVAGGSGISH</sequence>
<accession>A0A366JD96</accession>
<dbReference type="AlphaFoldDB" id="A0A366JD96"/>
<comment type="caution">
    <text evidence="2">The sequence shown here is derived from an EMBL/GenBank/DDBJ whole genome shotgun (WGS) entry which is preliminary data.</text>
</comment>
<keyword evidence="3" id="KW-1185">Reference proteome</keyword>
<dbReference type="EMBL" id="QNSE01000004">
    <property type="protein sequence ID" value="RBP84274.1"/>
    <property type="molecule type" value="Genomic_DNA"/>
</dbReference>
<dbReference type="InterPro" id="IPR011044">
    <property type="entry name" value="Quino_amine_DH_bsu"/>
</dbReference>
<evidence type="ECO:0000256" key="1">
    <source>
        <dbReference type="SAM" id="SignalP"/>
    </source>
</evidence>
<evidence type="ECO:0000313" key="3">
    <source>
        <dbReference type="Proteomes" id="UP000252792"/>
    </source>
</evidence>
<evidence type="ECO:0008006" key="4">
    <source>
        <dbReference type="Google" id="ProtNLM"/>
    </source>
</evidence>
<evidence type="ECO:0000313" key="2">
    <source>
        <dbReference type="EMBL" id="RBP84274.1"/>
    </source>
</evidence>
<protein>
    <recommendedName>
        <fullName evidence="4">Zinc transport system substrate-binding protein</fullName>
    </recommendedName>
</protein>
<dbReference type="RefSeq" id="WP_113915920.1">
    <property type="nucleotide sequence ID" value="NZ_QNSE01000004.1"/>
</dbReference>
<dbReference type="SUPFAM" id="SSF50969">
    <property type="entry name" value="YVTN repeat-like/Quinoprotein amine dehydrogenase"/>
    <property type="match status" value="1"/>
</dbReference>
<dbReference type="PROSITE" id="PS51257">
    <property type="entry name" value="PROKAR_LIPOPROTEIN"/>
    <property type="match status" value="1"/>
</dbReference>
<dbReference type="Proteomes" id="UP000252792">
    <property type="component" value="Unassembled WGS sequence"/>
</dbReference>
<organism evidence="2 3">
    <name type="scientific">Marinomonas rhizomae</name>
    <dbReference type="NCBI Taxonomy" id="491948"/>
    <lineage>
        <taxon>Bacteria</taxon>
        <taxon>Pseudomonadati</taxon>
        <taxon>Pseudomonadota</taxon>
        <taxon>Gammaproteobacteria</taxon>
        <taxon>Oceanospirillales</taxon>
        <taxon>Oceanospirillaceae</taxon>
        <taxon>Marinomonas</taxon>
    </lineage>
</organism>